<keyword evidence="1" id="KW-0472">Membrane</keyword>
<evidence type="ECO:0000313" key="3">
    <source>
        <dbReference type="Proteomes" id="UP001464923"/>
    </source>
</evidence>
<sequence>MSERLTRHSPEPTRVPHPVLIVGGGWLVGFVLALGLCVAIGVSTPIASTGTGQVVASLVGVVLGGVLPTAGACVAGAVVMAYVRPEAS</sequence>
<dbReference type="EMBL" id="JBEDNP010000004">
    <property type="protein sequence ID" value="MEQ3538766.1"/>
    <property type="molecule type" value="Genomic_DNA"/>
</dbReference>
<feature type="transmembrane region" description="Helical" evidence="1">
    <location>
        <begin position="54"/>
        <end position="83"/>
    </location>
</feature>
<proteinExistence type="predicted"/>
<dbReference type="Proteomes" id="UP001464923">
    <property type="component" value="Unassembled WGS sequence"/>
</dbReference>
<comment type="caution">
    <text evidence="2">The sequence shown here is derived from an EMBL/GenBank/DDBJ whole genome shotgun (WGS) entry which is preliminary data.</text>
</comment>
<evidence type="ECO:0000256" key="1">
    <source>
        <dbReference type="SAM" id="Phobius"/>
    </source>
</evidence>
<accession>A0ABV1JS54</accession>
<organism evidence="2 3">
    <name type="scientific">Pseudonocardia tropica</name>
    <dbReference type="NCBI Taxonomy" id="681289"/>
    <lineage>
        <taxon>Bacteria</taxon>
        <taxon>Bacillati</taxon>
        <taxon>Actinomycetota</taxon>
        <taxon>Actinomycetes</taxon>
        <taxon>Pseudonocardiales</taxon>
        <taxon>Pseudonocardiaceae</taxon>
        <taxon>Pseudonocardia</taxon>
    </lineage>
</organism>
<dbReference type="RefSeq" id="WP_345652769.1">
    <property type="nucleotide sequence ID" value="NZ_BAABLY010000082.1"/>
</dbReference>
<name>A0ABV1JS54_9PSEU</name>
<protein>
    <submittedName>
        <fullName evidence="2">Uncharacterized protein</fullName>
    </submittedName>
</protein>
<evidence type="ECO:0000313" key="2">
    <source>
        <dbReference type="EMBL" id="MEQ3538766.1"/>
    </source>
</evidence>
<gene>
    <name evidence="2" type="ORF">WHI96_08030</name>
</gene>
<reference evidence="2 3" key="1">
    <citation type="submission" date="2024-03" db="EMBL/GenBank/DDBJ databases">
        <title>Draft genome sequence of Pseudonocardia tropica JCM 19149.</title>
        <authorList>
            <person name="Butdee W."/>
            <person name="Duangmal K."/>
        </authorList>
    </citation>
    <scope>NUCLEOTIDE SEQUENCE [LARGE SCALE GENOMIC DNA]</scope>
    <source>
        <strain evidence="2 3">JCM 19149</strain>
    </source>
</reference>
<keyword evidence="1" id="KW-0812">Transmembrane</keyword>
<keyword evidence="1" id="KW-1133">Transmembrane helix</keyword>
<keyword evidence="3" id="KW-1185">Reference proteome</keyword>
<feature type="transmembrane region" description="Helical" evidence="1">
    <location>
        <begin position="20"/>
        <end position="42"/>
    </location>
</feature>